<protein>
    <submittedName>
        <fullName evidence="1">Uncharacterized protein</fullName>
    </submittedName>
</protein>
<organism evidence="1">
    <name type="scientific">uncultured Desulfobacterium sp</name>
    <dbReference type="NCBI Taxonomy" id="201089"/>
    <lineage>
        <taxon>Bacteria</taxon>
        <taxon>Pseudomonadati</taxon>
        <taxon>Thermodesulfobacteriota</taxon>
        <taxon>Desulfobacteria</taxon>
        <taxon>Desulfobacterales</taxon>
        <taxon>Desulfobacteriaceae</taxon>
        <taxon>Desulfobacterium</taxon>
        <taxon>environmental samples</taxon>
    </lineage>
</organism>
<name>E1YLI4_9BACT</name>
<dbReference type="AlphaFoldDB" id="E1YLI4"/>
<sequence length="104" mass="11803">MKKSIIVPDLDWYKKKNSEGSLPLRCPFASVESCPRYYQSLSLMGEAGATKIEASEDKRLLKFWKKNGLWPKTGEQETSVSGPADQVNHFSNFCPEVTFCYIYG</sequence>
<gene>
    <name evidence="1" type="ORF">N47_E44790</name>
</gene>
<dbReference type="EMBL" id="FR695877">
    <property type="protein sequence ID" value="CBX30967.1"/>
    <property type="molecule type" value="Genomic_DNA"/>
</dbReference>
<evidence type="ECO:0000313" key="1">
    <source>
        <dbReference type="EMBL" id="CBX30967.1"/>
    </source>
</evidence>
<proteinExistence type="predicted"/>
<reference evidence="1" key="1">
    <citation type="journal article" date="2011" name="Environ. Microbiol.">
        <title>Genomic insights into the metabolic potential of the polycyclic aromatic hydrocarbon degrading sulfate-reducing Deltaproteobacterium N47.</title>
        <authorList>
            <person name="Bergmann F."/>
            <person name="Selesi D."/>
            <person name="Weinmaier T."/>
            <person name="Tischler P."/>
            <person name="Rattei T."/>
            <person name="Meckenstock R.U."/>
        </authorList>
    </citation>
    <scope>NUCLEOTIDE SEQUENCE</scope>
</reference>
<accession>E1YLI4</accession>